<keyword evidence="7" id="KW-1185">Reference proteome</keyword>
<keyword evidence="2 3" id="KW-0040">ANK repeat</keyword>
<proteinExistence type="predicted"/>
<accession>A0AA39XM88</accession>
<dbReference type="CDD" id="cd14688">
    <property type="entry name" value="bZIP_YAP"/>
    <property type="match status" value="1"/>
</dbReference>
<dbReference type="GO" id="GO:0003700">
    <property type="term" value="F:DNA-binding transcription factor activity"/>
    <property type="evidence" value="ECO:0007669"/>
    <property type="project" value="InterPro"/>
</dbReference>
<feature type="repeat" description="ANK" evidence="3">
    <location>
        <begin position="218"/>
        <end position="245"/>
    </location>
</feature>
<dbReference type="PROSITE" id="PS00036">
    <property type="entry name" value="BZIP_BASIC"/>
    <property type="match status" value="1"/>
</dbReference>
<dbReference type="InterPro" id="IPR004827">
    <property type="entry name" value="bZIP"/>
</dbReference>
<dbReference type="SMART" id="SM00248">
    <property type="entry name" value="ANK"/>
    <property type="match status" value="3"/>
</dbReference>
<evidence type="ECO:0000256" key="1">
    <source>
        <dbReference type="ARBA" id="ARBA00022737"/>
    </source>
</evidence>
<feature type="region of interest" description="Disordered" evidence="4">
    <location>
        <begin position="1"/>
        <end position="21"/>
    </location>
</feature>
<dbReference type="PANTHER" id="PTHR24198:SF165">
    <property type="entry name" value="ANKYRIN REPEAT-CONTAINING PROTEIN-RELATED"/>
    <property type="match status" value="1"/>
</dbReference>
<feature type="compositionally biased region" description="Low complexity" evidence="4">
    <location>
        <begin position="114"/>
        <end position="135"/>
    </location>
</feature>
<dbReference type="Pfam" id="PF12796">
    <property type="entry name" value="Ank_2"/>
    <property type="match status" value="1"/>
</dbReference>
<dbReference type="PANTHER" id="PTHR24198">
    <property type="entry name" value="ANKYRIN REPEAT AND PROTEIN KINASE DOMAIN-CONTAINING PROTEIN"/>
    <property type="match status" value="1"/>
</dbReference>
<protein>
    <recommendedName>
        <fullName evidence="5">BZIP domain-containing protein</fullName>
    </recommendedName>
</protein>
<evidence type="ECO:0000256" key="4">
    <source>
        <dbReference type="SAM" id="MobiDB-lite"/>
    </source>
</evidence>
<dbReference type="InterPro" id="IPR002110">
    <property type="entry name" value="Ankyrin_rpt"/>
</dbReference>
<organism evidence="6 7">
    <name type="scientific">Bombardia bombarda</name>
    <dbReference type="NCBI Taxonomy" id="252184"/>
    <lineage>
        <taxon>Eukaryota</taxon>
        <taxon>Fungi</taxon>
        <taxon>Dikarya</taxon>
        <taxon>Ascomycota</taxon>
        <taxon>Pezizomycotina</taxon>
        <taxon>Sordariomycetes</taxon>
        <taxon>Sordariomycetidae</taxon>
        <taxon>Sordariales</taxon>
        <taxon>Lasiosphaeriaceae</taxon>
        <taxon>Bombardia</taxon>
    </lineage>
</organism>
<reference evidence="6" key="1">
    <citation type="submission" date="2023-06" db="EMBL/GenBank/DDBJ databases">
        <title>Genome-scale phylogeny and comparative genomics of the fungal order Sordariales.</title>
        <authorList>
            <consortium name="Lawrence Berkeley National Laboratory"/>
            <person name="Hensen N."/>
            <person name="Bonometti L."/>
            <person name="Westerberg I."/>
            <person name="Brannstrom I.O."/>
            <person name="Guillou S."/>
            <person name="Cros-Aarteil S."/>
            <person name="Calhoun S."/>
            <person name="Haridas S."/>
            <person name="Kuo A."/>
            <person name="Mondo S."/>
            <person name="Pangilinan J."/>
            <person name="Riley R."/>
            <person name="LaButti K."/>
            <person name="Andreopoulos B."/>
            <person name="Lipzen A."/>
            <person name="Chen C."/>
            <person name="Yanf M."/>
            <person name="Daum C."/>
            <person name="Ng V."/>
            <person name="Clum A."/>
            <person name="Steindorff A."/>
            <person name="Ohm R."/>
            <person name="Martin F."/>
            <person name="Silar P."/>
            <person name="Natvig D."/>
            <person name="Lalanne C."/>
            <person name="Gautier V."/>
            <person name="Ament-velasquez S.L."/>
            <person name="Kruys A."/>
            <person name="Hutchinson M.I."/>
            <person name="Powell A.J."/>
            <person name="Barry K."/>
            <person name="Miller A.N."/>
            <person name="Grigoriev I.V."/>
            <person name="Debuchy R."/>
            <person name="Gladieux P."/>
            <person name="Thoren M.H."/>
            <person name="Johannesson H."/>
        </authorList>
    </citation>
    <scope>NUCLEOTIDE SEQUENCE</scope>
    <source>
        <strain evidence="6">SMH3391-2</strain>
    </source>
</reference>
<feature type="compositionally biased region" description="Polar residues" evidence="4">
    <location>
        <begin position="167"/>
        <end position="177"/>
    </location>
</feature>
<evidence type="ECO:0000256" key="2">
    <source>
        <dbReference type="ARBA" id="ARBA00023043"/>
    </source>
</evidence>
<name>A0AA39XM88_9PEZI</name>
<dbReference type="InterPro" id="IPR036770">
    <property type="entry name" value="Ankyrin_rpt-contain_sf"/>
</dbReference>
<feature type="region of interest" description="Disordered" evidence="4">
    <location>
        <begin position="114"/>
        <end position="207"/>
    </location>
</feature>
<comment type="caution">
    <text evidence="6">The sequence shown here is derived from an EMBL/GenBank/DDBJ whole genome shotgun (WGS) entry which is preliminary data.</text>
</comment>
<sequence>MSETRHPPASPPQTAPVSDRRKLQNRIAQRRFRQKKALEARSANQYLFVDCNWQEFRHFHQQFPTGFNVQVAPDPAAMLSMAQRSWTHPVDQDVFRWDSHMELSGERADFFLSSPPSTDLAASSSSSTTSTATSPGYSGPLNDEPISSTTAAFSTPNHYHTCRHAMPTSNQNQQQISPHLIDPSLSDQPYPHSHTTNDHPVPQPAHVQRDQQPFEPLLHTAAKRGNCEIVKMLLDHNADINERNDKGMTALHIAIEHNQGKVVMLLLQNGVDVNATDNEGHTALSLAVNNNCEAGVRLFLLHGADPMVKIQVAGPRHEPP</sequence>
<dbReference type="Gene3D" id="1.25.40.20">
    <property type="entry name" value="Ankyrin repeat-containing domain"/>
    <property type="match status" value="1"/>
</dbReference>
<dbReference type="PROSITE" id="PS50088">
    <property type="entry name" value="ANK_REPEAT"/>
    <property type="match status" value="2"/>
</dbReference>
<feature type="repeat" description="ANK" evidence="3">
    <location>
        <begin position="246"/>
        <end position="278"/>
    </location>
</feature>
<dbReference type="SUPFAM" id="SSF57959">
    <property type="entry name" value="Leucine zipper domain"/>
    <property type="match status" value="1"/>
</dbReference>
<feature type="domain" description="BZIP" evidence="5">
    <location>
        <begin position="20"/>
        <end position="35"/>
    </location>
</feature>
<dbReference type="Proteomes" id="UP001174934">
    <property type="component" value="Unassembled WGS sequence"/>
</dbReference>
<dbReference type="SUPFAM" id="SSF48403">
    <property type="entry name" value="Ankyrin repeat"/>
    <property type="match status" value="1"/>
</dbReference>
<keyword evidence="1" id="KW-0677">Repeat</keyword>
<dbReference type="EMBL" id="JAULSR010000001">
    <property type="protein sequence ID" value="KAK0636629.1"/>
    <property type="molecule type" value="Genomic_DNA"/>
</dbReference>
<gene>
    <name evidence="6" type="ORF">B0T17DRAFT_86028</name>
</gene>
<feature type="compositionally biased region" description="Polar residues" evidence="4">
    <location>
        <begin position="145"/>
        <end position="158"/>
    </location>
</feature>
<evidence type="ECO:0000313" key="6">
    <source>
        <dbReference type="EMBL" id="KAK0636629.1"/>
    </source>
</evidence>
<evidence type="ECO:0000313" key="7">
    <source>
        <dbReference type="Proteomes" id="UP001174934"/>
    </source>
</evidence>
<dbReference type="AlphaFoldDB" id="A0AA39XM88"/>
<dbReference type="PROSITE" id="PS50297">
    <property type="entry name" value="ANK_REP_REGION"/>
    <property type="match status" value="2"/>
</dbReference>
<evidence type="ECO:0000259" key="5">
    <source>
        <dbReference type="PROSITE" id="PS00036"/>
    </source>
</evidence>
<dbReference type="InterPro" id="IPR046347">
    <property type="entry name" value="bZIP_sf"/>
</dbReference>
<evidence type="ECO:0000256" key="3">
    <source>
        <dbReference type="PROSITE-ProRule" id="PRU00023"/>
    </source>
</evidence>